<dbReference type="AlphaFoldDB" id="A0A1F5HL50"/>
<keyword evidence="4" id="KW-0547">Nucleotide-binding</keyword>
<dbReference type="Gene3D" id="3.30.300.30">
    <property type="match status" value="1"/>
</dbReference>
<evidence type="ECO:0000256" key="5">
    <source>
        <dbReference type="ARBA" id="ARBA00022840"/>
    </source>
</evidence>
<protein>
    <recommendedName>
        <fullName evidence="2">acetate--CoA ligase</fullName>
        <ecNumber evidence="2">6.2.1.1</ecNumber>
    </recommendedName>
</protein>
<dbReference type="Proteomes" id="UP000176780">
    <property type="component" value="Unassembled WGS sequence"/>
</dbReference>
<dbReference type="EC" id="6.2.1.1" evidence="2"/>
<dbReference type="STRING" id="1797727.A3B51_03590"/>
<dbReference type="PANTHER" id="PTHR24095:SF14">
    <property type="entry name" value="ACETYL-COENZYME A SYNTHETASE 1"/>
    <property type="match status" value="1"/>
</dbReference>
<evidence type="ECO:0000313" key="10">
    <source>
        <dbReference type="Proteomes" id="UP000176780"/>
    </source>
</evidence>
<sequence length="583" mass="66411">MNTGIIKKKASLFKVEPNLLDYKRVRKSFSWELAQKEIDFKEDKLNAAYNAVERNALNWRKNKIALYWMGADDQKEKFTFSELNQLSSQFANLLHDFSIDIGDRVFFFLSRVPTLYYGFLGTLKRGAIAGTMFAAFGPQAIEDRLGNSQAKILVTEPELFDRVAKVAHKLPHLETVLVTGEEKETNRLKIHGKKILNLPELLKKQSTSYKTRQMDPDDYAFMLYTSGTTGKPKGVVHAHRAIIHEHISAKYVLDLRDDDVYWCTADPGWVTGIAYEILGSWSNGAATVVYNGRFDPEVWYQIIQDYKVNVWYTAPTAIRMLQAAGSDLVRKYDLSSLRYLASVGEPLNPEPIRWGLKVFGLPFHDNWWQTETGGILIANYPSMDIKPGSMGKPLPGITAAIVDDEGKELPVGDEGNLAIKPGWPSMMKTIWRRPEKYESYFKRHWYISGDRAYKDKDGYFWFIGRADDVIKTSGERVGPFEVESALIEHQNVIEAGVIGKPDPLRGEIIKAFVKLKEGVRPSEKLKEDIQEFVKKHLAAHAYPREIEFIDKLPKTRSGKIMRRLLKAKELGLSLGDTSTLEEY</sequence>
<feature type="domain" description="AMP-dependent synthetase/ligase" evidence="7">
    <location>
        <begin position="53"/>
        <end position="431"/>
    </location>
</feature>
<dbReference type="Pfam" id="PF00501">
    <property type="entry name" value="AMP-binding"/>
    <property type="match status" value="1"/>
</dbReference>
<comment type="similarity">
    <text evidence="1">Belongs to the ATP-dependent AMP-binding enzyme family.</text>
</comment>
<dbReference type="InterPro" id="IPR000873">
    <property type="entry name" value="AMP-dep_synth/lig_dom"/>
</dbReference>
<dbReference type="FunFam" id="3.30.300.30:FF:000005">
    <property type="entry name" value="Acyl-coenzyme A synthetase ACSM5, mitochondrial"/>
    <property type="match status" value="1"/>
</dbReference>
<feature type="domain" description="AMP-binding enzyme C-terminal" evidence="8">
    <location>
        <begin position="481"/>
        <end position="559"/>
    </location>
</feature>
<dbReference type="InterPro" id="IPR042099">
    <property type="entry name" value="ANL_N_sf"/>
</dbReference>
<evidence type="ECO:0000256" key="6">
    <source>
        <dbReference type="ARBA" id="ARBA00022990"/>
    </source>
</evidence>
<dbReference type="NCBIfam" id="NF003313">
    <property type="entry name" value="PRK04319.1"/>
    <property type="match status" value="1"/>
</dbReference>
<dbReference type="PANTHER" id="PTHR24095">
    <property type="entry name" value="ACETYL-COENZYME A SYNTHETASE"/>
    <property type="match status" value="1"/>
</dbReference>
<gene>
    <name evidence="9" type="ORF">A3B51_03590</name>
</gene>
<accession>A0A1F5HL50</accession>
<evidence type="ECO:0000259" key="8">
    <source>
        <dbReference type="Pfam" id="PF13193"/>
    </source>
</evidence>
<dbReference type="InterPro" id="IPR020845">
    <property type="entry name" value="AMP-binding_CS"/>
</dbReference>
<dbReference type="GO" id="GO:0003987">
    <property type="term" value="F:acetate-CoA ligase activity"/>
    <property type="evidence" value="ECO:0007669"/>
    <property type="project" value="UniProtKB-EC"/>
</dbReference>
<dbReference type="Pfam" id="PF13193">
    <property type="entry name" value="AMP-binding_C"/>
    <property type="match status" value="1"/>
</dbReference>
<organism evidence="9 10">
    <name type="scientific">Candidatus Curtissbacteria bacterium RIFCSPLOWO2_01_FULL_41_18</name>
    <dbReference type="NCBI Taxonomy" id="1797727"/>
    <lineage>
        <taxon>Bacteria</taxon>
        <taxon>Candidatus Curtissiibacteriota</taxon>
    </lineage>
</organism>
<dbReference type="EMBL" id="MFBQ01000018">
    <property type="protein sequence ID" value="OGE04858.1"/>
    <property type="molecule type" value="Genomic_DNA"/>
</dbReference>
<evidence type="ECO:0000256" key="1">
    <source>
        <dbReference type="ARBA" id="ARBA00006432"/>
    </source>
</evidence>
<dbReference type="GO" id="GO:0006085">
    <property type="term" value="P:acetyl-CoA biosynthetic process"/>
    <property type="evidence" value="ECO:0007669"/>
    <property type="project" value="TreeGrafter"/>
</dbReference>
<dbReference type="InterPro" id="IPR025110">
    <property type="entry name" value="AMP-bd_C"/>
</dbReference>
<name>A0A1F5HL50_9BACT</name>
<evidence type="ECO:0000256" key="2">
    <source>
        <dbReference type="ARBA" id="ARBA00013275"/>
    </source>
</evidence>
<reference evidence="9 10" key="1">
    <citation type="journal article" date="2016" name="Nat. Commun.">
        <title>Thousands of microbial genomes shed light on interconnected biogeochemical processes in an aquifer system.</title>
        <authorList>
            <person name="Anantharaman K."/>
            <person name="Brown C.T."/>
            <person name="Hug L.A."/>
            <person name="Sharon I."/>
            <person name="Castelle C.J."/>
            <person name="Probst A.J."/>
            <person name="Thomas B.C."/>
            <person name="Singh A."/>
            <person name="Wilkins M.J."/>
            <person name="Karaoz U."/>
            <person name="Brodie E.L."/>
            <person name="Williams K.H."/>
            <person name="Hubbard S.S."/>
            <person name="Banfield J.F."/>
        </authorList>
    </citation>
    <scope>NUCLEOTIDE SEQUENCE [LARGE SCALE GENOMIC DNA]</scope>
</reference>
<proteinExistence type="inferred from homology"/>
<evidence type="ECO:0000313" key="9">
    <source>
        <dbReference type="EMBL" id="OGE04858.1"/>
    </source>
</evidence>
<keyword evidence="6" id="KW-0007">Acetylation</keyword>
<dbReference type="Gene3D" id="3.40.50.12780">
    <property type="entry name" value="N-terminal domain of ligase-like"/>
    <property type="match status" value="1"/>
</dbReference>
<comment type="caution">
    <text evidence="9">The sequence shown here is derived from an EMBL/GenBank/DDBJ whole genome shotgun (WGS) entry which is preliminary data.</text>
</comment>
<keyword evidence="5" id="KW-0067">ATP-binding</keyword>
<dbReference type="GO" id="GO:0005524">
    <property type="term" value="F:ATP binding"/>
    <property type="evidence" value="ECO:0007669"/>
    <property type="project" value="UniProtKB-KW"/>
</dbReference>
<dbReference type="GO" id="GO:0005829">
    <property type="term" value="C:cytosol"/>
    <property type="evidence" value="ECO:0007669"/>
    <property type="project" value="TreeGrafter"/>
</dbReference>
<keyword evidence="3 9" id="KW-0436">Ligase</keyword>
<evidence type="ECO:0000256" key="3">
    <source>
        <dbReference type="ARBA" id="ARBA00022598"/>
    </source>
</evidence>
<dbReference type="SUPFAM" id="SSF56801">
    <property type="entry name" value="Acetyl-CoA synthetase-like"/>
    <property type="match status" value="1"/>
</dbReference>
<evidence type="ECO:0000259" key="7">
    <source>
        <dbReference type="Pfam" id="PF00501"/>
    </source>
</evidence>
<evidence type="ECO:0000256" key="4">
    <source>
        <dbReference type="ARBA" id="ARBA00022741"/>
    </source>
</evidence>
<dbReference type="PROSITE" id="PS00455">
    <property type="entry name" value="AMP_BINDING"/>
    <property type="match status" value="1"/>
</dbReference>
<dbReference type="InterPro" id="IPR045851">
    <property type="entry name" value="AMP-bd_C_sf"/>
</dbReference>